<comment type="caution">
    <text evidence="2">The sequence shown here is derived from an EMBL/GenBank/DDBJ whole genome shotgun (WGS) entry which is preliminary data.</text>
</comment>
<proteinExistence type="predicted"/>
<accession>A0A4Q7Y5R3</accession>
<dbReference type="AlphaFoldDB" id="A0A4Q7Y5R3"/>
<dbReference type="Proteomes" id="UP000292507">
    <property type="component" value="Unassembled WGS sequence"/>
</dbReference>
<evidence type="ECO:0000313" key="3">
    <source>
        <dbReference type="Proteomes" id="UP000292507"/>
    </source>
</evidence>
<name>A0A4Q7Y5R3_9ACTN</name>
<dbReference type="OrthoDB" id="4476615at2"/>
<sequence length="179" mass="19518">MPFEVGDVVVRRLDDEHWAVVEPLAYRGKWDRFVVPAGFVTDFATVPRVVVWLVPRFGRYTAAAILHDWLVTEGIAGGVVTARQADGIFRRVMRESGVPVVRRWLMWCGVRWGAFGDPVRGKGWWISAPGVLAISLLAAPVVVPPAVLIAAALLVYGVVERAVGVLTGSPTQDAGSFRT</sequence>
<dbReference type="RefSeq" id="WP_104527444.1">
    <property type="nucleotide sequence ID" value="NZ_POQT01000005.1"/>
</dbReference>
<protein>
    <submittedName>
        <fullName evidence="2">Uncharacterized protein DUF1353</fullName>
    </submittedName>
</protein>
<evidence type="ECO:0000256" key="1">
    <source>
        <dbReference type="SAM" id="Phobius"/>
    </source>
</evidence>
<reference evidence="2 3" key="1">
    <citation type="submission" date="2019-02" db="EMBL/GenBank/DDBJ databases">
        <title>Sequencing the genomes of 1000 actinobacteria strains.</title>
        <authorList>
            <person name="Klenk H.-P."/>
        </authorList>
    </citation>
    <scope>NUCLEOTIDE SEQUENCE [LARGE SCALE GENOMIC DNA]</scope>
    <source>
        <strain evidence="2 3">DSM 44509</strain>
    </source>
</reference>
<evidence type="ECO:0000313" key="2">
    <source>
        <dbReference type="EMBL" id="RZU31239.1"/>
    </source>
</evidence>
<keyword evidence="1" id="KW-0472">Membrane</keyword>
<dbReference type="InterPro" id="IPR010767">
    <property type="entry name" value="Phage_CGC-2007_Cje0229"/>
</dbReference>
<keyword evidence="1" id="KW-0812">Transmembrane</keyword>
<feature type="transmembrane region" description="Helical" evidence="1">
    <location>
        <begin position="130"/>
        <end position="159"/>
    </location>
</feature>
<dbReference type="Pfam" id="PF07087">
    <property type="entry name" value="DUF1353"/>
    <property type="match status" value="1"/>
</dbReference>
<gene>
    <name evidence="2" type="ORF">BKA19_0895</name>
</gene>
<organism evidence="2 3">
    <name type="scientific">Blastococcus saxobsidens</name>
    <dbReference type="NCBI Taxonomy" id="138336"/>
    <lineage>
        <taxon>Bacteria</taxon>
        <taxon>Bacillati</taxon>
        <taxon>Actinomycetota</taxon>
        <taxon>Actinomycetes</taxon>
        <taxon>Geodermatophilales</taxon>
        <taxon>Geodermatophilaceae</taxon>
        <taxon>Blastococcus</taxon>
    </lineage>
</organism>
<keyword evidence="1" id="KW-1133">Transmembrane helix</keyword>
<keyword evidence="3" id="KW-1185">Reference proteome</keyword>
<dbReference type="EMBL" id="SHKV01000001">
    <property type="protein sequence ID" value="RZU31239.1"/>
    <property type="molecule type" value="Genomic_DNA"/>
</dbReference>